<proteinExistence type="predicted"/>
<keyword evidence="1" id="KW-0255">Endonuclease</keyword>
<keyword evidence="1" id="KW-0378">Hydrolase</keyword>
<dbReference type="Proteomes" id="UP000644010">
    <property type="component" value="Unassembled WGS sequence"/>
</dbReference>
<keyword evidence="1" id="KW-0540">Nuclease</keyword>
<name>A0ABR7E2S0_9BACT</name>
<dbReference type="GO" id="GO:0004519">
    <property type="term" value="F:endonuclease activity"/>
    <property type="evidence" value="ECO:0007669"/>
    <property type="project" value="UniProtKB-KW"/>
</dbReference>
<keyword evidence="2" id="KW-1185">Reference proteome</keyword>
<accession>A0ABR7E2S0</accession>
<sequence>MNQPMPQQQPKYKFYPSLLDQFEKYLHVDREFESFFNRDKETEEYKKTYEEIETEMKQSLLDSINRVPFDSEPADKGTAFNDIVDYFIHNKPVKTQIVEDINSDTITATYNNRTFLFSYHFCCKAAEYFHGSVSQLFVKAVLPTKYGTVELYGYIDELNRNRVYDIKTTSRYEFGKYSEGWQRHVYPYCLISSGLVKDIDSFEYTAYHLKGGTSRTPLITGVQYPELYKYDHQQSQGLLARHCERFIEFLEVNRDLITDKKIFAEI</sequence>
<protein>
    <submittedName>
        <fullName evidence="1">HNH endonuclease</fullName>
    </submittedName>
</protein>
<reference evidence="1 2" key="1">
    <citation type="submission" date="2020-08" db="EMBL/GenBank/DDBJ databases">
        <title>Genome public.</title>
        <authorList>
            <person name="Liu C."/>
            <person name="Sun Q."/>
        </authorList>
    </citation>
    <scope>NUCLEOTIDE SEQUENCE [LARGE SCALE GENOMIC DNA]</scope>
    <source>
        <strain evidence="1 2">BX2</strain>
    </source>
</reference>
<dbReference type="EMBL" id="JACOOI010000015">
    <property type="protein sequence ID" value="MBC5644039.1"/>
    <property type="molecule type" value="Genomic_DNA"/>
</dbReference>
<dbReference type="RefSeq" id="WP_186959980.1">
    <property type="nucleotide sequence ID" value="NZ_JACOOI010000015.1"/>
</dbReference>
<evidence type="ECO:0000313" key="2">
    <source>
        <dbReference type="Proteomes" id="UP000644010"/>
    </source>
</evidence>
<organism evidence="1 2">
    <name type="scientific">Parabacteroides segnis</name>
    <dbReference type="NCBI Taxonomy" id="2763058"/>
    <lineage>
        <taxon>Bacteria</taxon>
        <taxon>Pseudomonadati</taxon>
        <taxon>Bacteroidota</taxon>
        <taxon>Bacteroidia</taxon>
        <taxon>Bacteroidales</taxon>
        <taxon>Tannerellaceae</taxon>
        <taxon>Parabacteroides</taxon>
    </lineage>
</organism>
<evidence type="ECO:0000313" key="1">
    <source>
        <dbReference type="EMBL" id="MBC5644039.1"/>
    </source>
</evidence>
<gene>
    <name evidence="1" type="ORF">H8S77_14235</name>
</gene>
<comment type="caution">
    <text evidence="1">The sequence shown here is derived from an EMBL/GenBank/DDBJ whole genome shotgun (WGS) entry which is preliminary data.</text>
</comment>